<dbReference type="Gramene" id="KOM57294">
    <property type="protein sequence ID" value="KOM57294"/>
    <property type="gene ID" value="LR48_Vigan11g032600"/>
</dbReference>
<feature type="compositionally biased region" description="Low complexity" evidence="1">
    <location>
        <begin position="67"/>
        <end position="83"/>
    </location>
</feature>
<sequence length="83" mass="8898">MKEVKPTVQQLHCIPATTQTKEIEGELNGPAWESSRLEALQQTSKPAHNVPAGRKGNRTPISSLHPSAAASIQKSSSQSKTLP</sequence>
<name>A0A0L9VRA6_PHAAN</name>
<feature type="region of interest" description="Disordered" evidence="1">
    <location>
        <begin position="38"/>
        <end position="83"/>
    </location>
</feature>
<accession>A0A0L9VRA6</accession>
<evidence type="ECO:0000256" key="1">
    <source>
        <dbReference type="SAM" id="MobiDB-lite"/>
    </source>
</evidence>
<dbReference type="Proteomes" id="UP000053144">
    <property type="component" value="Chromosome 11"/>
</dbReference>
<dbReference type="AlphaFoldDB" id="A0A0L9VRA6"/>
<evidence type="ECO:0000313" key="3">
    <source>
        <dbReference type="Proteomes" id="UP000053144"/>
    </source>
</evidence>
<evidence type="ECO:0000313" key="2">
    <source>
        <dbReference type="EMBL" id="KOM57294.1"/>
    </source>
</evidence>
<reference evidence="3" key="1">
    <citation type="journal article" date="2015" name="Proc. Natl. Acad. Sci. U.S.A.">
        <title>Genome sequencing of adzuki bean (Vigna angularis) provides insight into high starch and low fat accumulation and domestication.</title>
        <authorList>
            <person name="Yang K."/>
            <person name="Tian Z."/>
            <person name="Chen C."/>
            <person name="Luo L."/>
            <person name="Zhao B."/>
            <person name="Wang Z."/>
            <person name="Yu L."/>
            <person name="Li Y."/>
            <person name="Sun Y."/>
            <person name="Li W."/>
            <person name="Chen Y."/>
            <person name="Li Y."/>
            <person name="Zhang Y."/>
            <person name="Ai D."/>
            <person name="Zhao J."/>
            <person name="Shang C."/>
            <person name="Ma Y."/>
            <person name="Wu B."/>
            <person name="Wang M."/>
            <person name="Gao L."/>
            <person name="Sun D."/>
            <person name="Zhang P."/>
            <person name="Guo F."/>
            <person name="Wang W."/>
            <person name="Li Y."/>
            <person name="Wang J."/>
            <person name="Varshney R.K."/>
            <person name="Wang J."/>
            <person name="Ling H.Q."/>
            <person name="Wan P."/>
        </authorList>
    </citation>
    <scope>NUCLEOTIDE SEQUENCE</scope>
    <source>
        <strain evidence="3">cv. Jingnong 6</strain>
    </source>
</reference>
<organism evidence="2 3">
    <name type="scientific">Phaseolus angularis</name>
    <name type="common">Azuki bean</name>
    <name type="synonym">Vigna angularis</name>
    <dbReference type="NCBI Taxonomy" id="3914"/>
    <lineage>
        <taxon>Eukaryota</taxon>
        <taxon>Viridiplantae</taxon>
        <taxon>Streptophyta</taxon>
        <taxon>Embryophyta</taxon>
        <taxon>Tracheophyta</taxon>
        <taxon>Spermatophyta</taxon>
        <taxon>Magnoliopsida</taxon>
        <taxon>eudicotyledons</taxon>
        <taxon>Gunneridae</taxon>
        <taxon>Pentapetalae</taxon>
        <taxon>rosids</taxon>
        <taxon>fabids</taxon>
        <taxon>Fabales</taxon>
        <taxon>Fabaceae</taxon>
        <taxon>Papilionoideae</taxon>
        <taxon>50 kb inversion clade</taxon>
        <taxon>NPAAA clade</taxon>
        <taxon>indigoferoid/millettioid clade</taxon>
        <taxon>Phaseoleae</taxon>
        <taxon>Vigna</taxon>
    </lineage>
</organism>
<dbReference type="EMBL" id="CM003381">
    <property type="protein sequence ID" value="KOM57294.1"/>
    <property type="molecule type" value="Genomic_DNA"/>
</dbReference>
<gene>
    <name evidence="2" type="ORF">LR48_Vigan11g032600</name>
</gene>
<proteinExistence type="predicted"/>
<protein>
    <submittedName>
        <fullName evidence="2">Uncharacterized protein</fullName>
    </submittedName>
</protein>